<dbReference type="AlphaFoldDB" id="A0A844QBK3"/>
<comment type="caution">
    <text evidence="1">The sequence shown here is derived from an EMBL/GenBank/DDBJ whole genome shotgun (WGS) entry which is preliminary data.</text>
</comment>
<dbReference type="EMBL" id="WPHG01000002">
    <property type="protein sequence ID" value="MVA97406.1"/>
    <property type="molecule type" value="Genomic_DNA"/>
</dbReference>
<dbReference type="RefSeq" id="WP_156712369.1">
    <property type="nucleotide sequence ID" value="NZ_WPHG01000002.1"/>
</dbReference>
<name>A0A844QBK3_9HYPH</name>
<accession>A0A844QBK3</accession>
<dbReference type="SUPFAM" id="SSF53474">
    <property type="entry name" value="alpha/beta-Hydrolases"/>
    <property type="match status" value="1"/>
</dbReference>
<dbReference type="Gene3D" id="3.40.50.1820">
    <property type="entry name" value="alpha/beta hydrolase"/>
    <property type="match status" value="1"/>
</dbReference>
<reference evidence="1 2" key="1">
    <citation type="submission" date="2019-12" db="EMBL/GenBank/DDBJ databases">
        <title>Nitratireductor arenosus sp. nov., Isolated from sea sand, Jeju island, South Korea.</title>
        <authorList>
            <person name="Kim W."/>
        </authorList>
    </citation>
    <scope>NUCLEOTIDE SEQUENCE [LARGE SCALE GENOMIC DNA]</scope>
    <source>
        <strain evidence="1 2">CAU 1489</strain>
    </source>
</reference>
<dbReference type="InterPro" id="IPR029058">
    <property type="entry name" value="AB_hydrolase_fold"/>
</dbReference>
<organism evidence="1 2">
    <name type="scientific">Nitratireductor arenosus</name>
    <dbReference type="NCBI Taxonomy" id="2682096"/>
    <lineage>
        <taxon>Bacteria</taxon>
        <taxon>Pseudomonadati</taxon>
        <taxon>Pseudomonadota</taxon>
        <taxon>Alphaproteobacteria</taxon>
        <taxon>Hyphomicrobiales</taxon>
        <taxon>Phyllobacteriaceae</taxon>
        <taxon>Nitratireductor</taxon>
    </lineage>
</organism>
<keyword evidence="2" id="KW-1185">Reference proteome</keyword>
<gene>
    <name evidence="1" type="ORF">GN330_09110</name>
</gene>
<dbReference type="PANTHER" id="PTHR47381">
    <property type="entry name" value="ALPHA/BETA-HYDROLASES SUPERFAMILY PROTEIN"/>
    <property type="match status" value="1"/>
</dbReference>
<evidence type="ECO:0000313" key="1">
    <source>
        <dbReference type="EMBL" id="MVA97406.1"/>
    </source>
</evidence>
<sequence>MTPDDLKSLIRIPARERRAPIVRAAERSDEGDHVVERLIFDFGDGRPVRGLLTRPARASGRCPAVLYCHAHGNKYAIGASELLVGRPSLIGPYGPVLAKEGLVTLSVDMPTFGDRAESGENALAKAMLWRGATLMGLMLADLLAAFDHLAARADVDATRIATFGLSMGATHAYFLAALEPRVARTAHLCAYADLDSLIETGAHDLHGHYMTVPGLLAATSTGRIAGMVAPRRQLICTGDHDPLTPPDAVETAYRQTRAAYETAGAATALTRLSQPETGHQETPQMRRAVLDFLGAMR</sequence>
<protein>
    <recommendedName>
        <fullName evidence="3">Dienelactone hydrolase domain-containing protein</fullName>
    </recommendedName>
</protein>
<evidence type="ECO:0008006" key="3">
    <source>
        <dbReference type="Google" id="ProtNLM"/>
    </source>
</evidence>
<dbReference type="Proteomes" id="UP000463224">
    <property type="component" value="Unassembled WGS sequence"/>
</dbReference>
<proteinExistence type="predicted"/>
<evidence type="ECO:0000313" key="2">
    <source>
        <dbReference type="Proteomes" id="UP000463224"/>
    </source>
</evidence>
<dbReference type="PANTHER" id="PTHR47381:SF3">
    <property type="entry name" value="ALPHA_BETA-HYDROLASES SUPERFAMILY PROTEIN"/>
    <property type="match status" value="1"/>
</dbReference>